<feature type="domain" description="CCHC-type" evidence="2">
    <location>
        <begin position="81"/>
        <end position="95"/>
    </location>
</feature>
<feature type="domain" description="CCHC-type" evidence="2">
    <location>
        <begin position="59"/>
        <end position="75"/>
    </location>
</feature>
<accession>A0AAV3RSE9</accession>
<dbReference type="InterPro" id="IPR036875">
    <property type="entry name" value="Znf_CCHC_sf"/>
</dbReference>
<name>A0AAV3RSE9_LITER</name>
<sequence>MNYGVQRHPIQQSRFTQSQFRAPVANSQFSSAGSVQPSTDTTRVAGSEGNYRGRREAGRCFRYGSVSHIIQNCPNRAIIYFQCHQPGHIANHCPQSQGASGSSSTFMPVQSIRGGFQGGRGGRFGGRGNQGRGAGSSQNTVGVGRGRIFTVT</sequence>
<gene>
    <name evidence="3" type="ORF">LIER_30849</name>
</gene>
<evidence type="ECO:0000256" key="1">
    <source>
        <dbReference type="SAM" id="MobiDB-lite"/>
    </source>
</evidence>
<comment type="caution">
    <text evidence="3">The sequence shown here is derived from an EMBL/GenBank/DDBJ whole genome shotgun (WGS) entry which is preliminary data.</text>
</comment>
<reference evidence="3 4" key="1">
    <citation type="submission" date="2024-01" db="EMBL/GenBank/DDBJ databases">
        <title>The complete chloroplast genome sequence of Lithospermum erythrorhizon: insights into the phylogenetic relationship among Boraginaceae species and the maternal lineages of purple gromwells.</title>
        <authorList>
            <person name="Okada T."/>
            <person name="Watanabe K."/>
        </authorList>
    </citation>
    <scope>NUCLEOTIDE SEQUENCE [LARGE SCALE GENOMIC DNA]</scope>
</reference>
<dbReference type="Proteomes" id="UP001454036">
    <property type="component" value="Unassembled WGS sequence"/>
</dbReference>
<dbReference type="AlphaFoldDB" id="A0AAV3RSE9"/>
<feature type="compositionally biased region" description="Gly residues" evidence="1">
    <location>
        <begin position="124"/>
        <end position="134"/>
    </location>
</feature>
<proteinExistence type="predicted"/>
<feature type="region of interest" description="Disordered" evidence="1">
    <location>
        <begin position="26"/>
        <end position="50"/>
    </location>
</feature>
<dbReference type="SUPFAM" id="SSF57756">
    <property type="entry name" value="Retrovirus zinc finger-like domains"/>
    <property type="match status" value="1"/>
</dbReference>
<organism evidence="3 4">
    <name type="scientific">Lithospermum erythrorhizon</name>
    <name type="common">Purple gromwell</name>
    <name type="synonym">Lithospermum officinale var. erythrorhizon</name>
    <dbReference type="NCBI Taxonomy" id="34254"/>
    <lineage>
        <taxon>Eukaryota</taxon>
        <taxon>Viridiplantae</taxon>
        <taxon>Streptophyta</taxon>
        <taxon>Embryophyta</taxon>
        <taxon>Tracheophyta</taxon>
        <taxon>Spermatophyta</taxon>
        <taxon>Magnoliopsida</taxon>
        <taxon>eudicotyledons</taxon>
        <taxon>Gunneridae</taxon>
        <taxon>Pentapetalae</taxon>
        <taxon>asterids</taxon>
        <taxon>lamiids</taxon>
        <taxon>Boraginales</taxon>
        <taxon>Boraginaceae</taxon>
        <taxon>Boraginoideae</taxon>
        <taxon>Lithospermeae</taxon>
        <taxon>Lithospermum</taxon>
    </lineage>
</organism>
<dbReference type="SMART" id="SM00343">
    <property type="entry name" value="ZnF_C2HC"/>
    <property type="match status" value="2"/>
</dbReference>
<dbReference type="InterPro" id="IPR001878">
    <property type="entry name" value="Znf_CCHC"/>
</dbReference>
<evidence type="ECO:0000313" key="3">
    <source>
        <dbReference type="EMBL" id="GAA0183440.1"/>
    </source>
</evidence>
<dbReference type="GO" id="GO:0008270">
    <property type="term" value="F:zinc ion binding"/>
    <property type="evidence" value="ECO:0007669"/>
    <property type="project" value="InterPro"/>
</dbReference>
<dbReference type="Gene3D" id="4.10.60.10">
    <property type="entry name" value="Zinc finger, CCHC-type"/>
    <property type="match status" value="1"/>
</dbReference>
<evidence type="ECO:0000313" key="4">
    <source>
        <dbReference type="Proteomes" id="UP001454036"/>
    </source>
</evidence>
<dbReference type="GO" id="GO:0003676">
    <property type="term" value="F:nucleic acid binding"/>
    <property type="evidence" value="ECO:0007669"/>
    <property type="project" value="InterPro"/>
</dbReference>
<feature type="compositionally biased region" description="Polar residues" evidence="1">
    <location>
        <begin position="26"/>
        <end position="44"/>
    </location>
</feature>
<keyword evidence="4" id="KW-1185">Reference proteome</keyword>
<evidence type="ECO:0000259" key="2">
    <source>
        <dbReference type="SMART" id="SM00343"/>
    </source>
</evidence>
<feature type="region of interest" description="Disordered" evidence="1">
    <location>
        <begin position="124"/>
        <end position="145"/>
    </location>
</feature>
<protein>
    <recommendedName>
        <fullName evidence="2">CCHC-type domain-containing protein</fullName>
    </recommendedName>
</protein>
<dbReference type="EMBL" id="BAABME010011231">
    <property type="protein sequence ID" value="GAA0183440.1"/>
    <property type="molecule type" value="Genomic_DNA"/>
</dbReference>